<evidence type="ECO:0000256" key="3">
    <source>
        <dbReference type="ARBA" id="ARBA00022989"/>
    </source>
</evidence>
<gene>
    <name evidence="7" type="primary">LOC108676346</name>
</gene>
<evidence type="ECO:0000313" key="6">
    <source>
        <dbReference type="Proteomes" id="UP000694843"/>
    </source>
</evidence>
<dbReference type="PANTHER" id="PTHR19282">
    <property type="entry name" value="TETRASPANIN"/>
    <property type="match status" value="1"/>
</dbReference>
<dbReference type="AlphaFoldDB" id="A0A8B7P1K1"/>
<dbReference type="Proteomes" id="UP000694843">
    <property type="component" value="Unplaced"/>
</dbReference>
<feature type="transmembrane region" description="Helical" evidence="5">
    <location>
        <begin position="26"/>
        <end position="46"/>
    </location>
</feature>
<organism evidence="6 7">
    <name type="scientific">Hyalella azteca</name>
    <name type="common">Amphipod</name>
    <dbReference type="NCBI Taxonomy" id="294128"/>
    <lineage>
        <taxon>Eukaryota</taxon>
        <taxon>Metazoa</taxon>
        <taxon>Ecdysozoa</taxon>
        <taxon>Arthropoda</taxon>
        <taxon>Crustacea</taxon>
        <taxon>Multicrustacea</taxon>
        <taxon>Malacostraca</taxon>
        <taxon>Eumalacostraca</taxon>
        <taxon>Peracarida</taxon>
        <taxon>Amphipoda</taxon>
        <taxon>Senticaudata</taxon>
        <taxon>Talitrida</taxon>
        <taxon>Talitroidea</taxon>
        <taxon>Hyalellidae</taxon>
        <taxon>Hyalella</taxon>
    </lineage>
</organism>
<proteinExistence type="predicted"/>
<keyword evidence="6" id="KW-1185">Reference proteome</keyword>
<dbReference type="KEGG" id="hazt:108676346"/>
<evidence type="ECO:0000313" key="7">
    <source>
        <dbReference type="RefSeq" id="XP_018019903.1"/>
    </source>
</evidence>
<dbReference type="PANTHER" id="PTHR19282:SF431">
    <property type="entry name" value="TETRASPANIN 26A, ISOFORM B-RELATED"/>
    <property type="match status" value="1"/>
</dbReference>
<name>A0A8B7P1K1_HYAAZ</name>
<dbReference type="RefSeq" id="XP_018019903.1">
    <property type="nucleotide sequence ID" value="XM_018164414.1"/>
</dbReference>
<keyword evidence="3 5" id="KW-1133">Transmembrane helix</keyword>
<feature type="non-terminal residue" evidence="7">
    <location>
        <position position="242"/>
    </location>
</feature>
<evidence type="ECO:0000256" key="1">
    <source>
        <dbReference type="ARBA" id="ARBA00004141"/>
    </source>
</evidence>
<dbReference type="GO" id="GO:0005886">
    <property type="term" value="C:plasma membrane"/>
    <property type="evidence" value="ECO:0007669"/>
    <property type="project" value="TreeGrafter"/>
</dbReference>
<dbReference type="Pfam" id="PF00335">
    <property type="entry name" value="Tetraspanin"/>
    <property type="match status" value="1"/>
</dbReference>
<dbReference type="SUPFAM" id="SSF48652">
    <property type="entry name" value="Tetraspanin"/>
    <property type="match status" value="1"/>
</dbReference>
<accession>A0A8B7P1K1</accession>
<dbReference type="InterPro" id="IPR018499">
    <property type="entry name" value="Tetraspanin/Peripherin"/>
</dbReference>
<sequence length="242" mass="26200">MKSSKGYHGQPMAPVQYSIIGMCTKVCLSIINVLLGILGFAVVLFGGYGLYLSTVVEDNIRIDLEFLYLLGTNVSGAMVPLGTALVVVAVSGCLGACQENLPLLKLYMWVLGIFLIIEISVIVGSFLLVWKADEVMETSLSRSLVDDYRPSSQDVLDFLQSKVECCGLSMDGYQDYERNPLYNCNDMNQNLQRCSVPGSCCLPPHLRLSAPTISAVISNDSFSCGQGALLLDRGGAQALVYT</sequence>
<evidence type="ECO:0000256" key="4">
    <source>
        <dbReference type="ARBA" id="ARBA00023136"/>
    </source>
</evidence>
<keyword evidence="2 5" id="KW-0812">Transmembrane</keyword>
<comment type="subcellular location">
    <subcellularLocation>
        <location evidence="1">Membrane</location>
        <topology evidence="1">Multi-pass membrane protein</topology>
    </subcellularLocation>
</comment>
<dbReference type="Gene3D" id="1.10.1450.10">
    <property type="entry name" value="Tetraspanin"/>
    <property type="match status" value="1"/>
</dbReference>
<dbReference type="OrthoDB" id="2014092at2759"/>
<evidence type="ECO:0000256" key="2">
    <source>
        <dbReference type="ARBA" id="ARBA00022692"/>
    </source>
</evidence>
<reference evidence="7" key="1">
    <citation type="submission" date="2025-08" db="UniProtKB">
        <authorList>
            <consortium name="RefSeq"/>
        </authorList>
    </citation>
    <scope>IDENTIFICATION</scope>
</reference>
<dbReference type="PRINTS" id="PR00259">
    <property type="entry name" value="TMFOUR"/>
</dbReference>
<evidence type="ECO:0000256" key="5">
    <source>
        <dbReference type="SAM" id="Phobius"/>
    </source>
</evidence>
<dbReference type="GeneID" id="108676346"/>
<dbReference type="InterPro" id="IPR008952">
    <property type="entry name" value="Tetraspanin_EC2_sf"/>
</dbReference>
<feature type="transmembrane region" description="Helical" evidence="5">
    <location>
        <begin position="106"/>
        <end position="130"/>
    </location>
</feature>
<feature type="transmembrane region" description="Helical" evidence="5">
    <location>
        <begin position="66"/>
        <end position="94"/>
    </location>
</feature>
<protein>
    <submittedName>
        <fullName evidence="7">Tetraspanin-33</fullName>
    </submittedName>
</protein>
<keyword evidence="4 5" id="KW-0472">Membrane</keyword>